<feature type="domain" description="Response regulatory" evidence="7">
    <location>
        <begin position="3"/>
        <end position="119"/>
    </location>
</feature>
<evidence type="ECO:0000259" key="6">
    <source>
        <dbReference type="PROSITE" id="PS50043"/>
    </source>
</evidence>
<feature type="domain" description="HTH luxR-type" evidence="6">
    <location>
        <begin position="148"/>
        <end position="213"/>
    </location>
</feature>
<dbReference type="InterPro" id="IPR000792">
    <property type="entry name" value="Tscrpt_reg_LuxR_C"/>
</dbReference>
<feature type="modified residue" description="4-aspartylphosphate" evidence="5">
    <location>
        <position position="54"/>
    </location>
</feature>
<keyword evidence="3" id="KW-0238">DNA-binding</keyword>
<dbReference type="Pfam" id="PF00196">
    <property type="entry name" value="GerE"/>
    <property type="match status" value="1"/>
</dbReference>
<dbReference type="OrthoDB" id="9808843at2"/>
<dbReference type="PROSITE" id="PS50110">
    <property type="entry name" value="RESPONSE_REGULATORY"/>
    <property type="match status" value="1"/>
</dbReference>
<dbReference type="Gene3D" id="3.40.50.2300">
    <property type="match status" value="1"/>
</dbReference>
<evidence type="ECO:0000256" key="4">
    <source>
        <dbReference type="ARBA" id="ARBA00023163"/>
    </source>
</evidence>
<accession>A0A2T0SGD5</accession>
<keyword evidence="2" id="KW-0805">Transcription regulation</keyword>
<dbReference type="SMART" id="SM00421">
    <property type="entry name" value="HTH_LUXR"/>
    <property type="match status" value="1"/>
</dbReference>
<comment type="caution">
    <text evidence="8">The sequence shown here is derived from an EMBL/GenBank/DDBJ whole genome shotgun (WGS) entry which is preliminary data.</text>
</comment>
<keyword evidence="4" id="KW-0804">Transcription</keyword>
<name>A0A2T0SGD5_9PSEU</name>
<dbReference type="InterPro" id="IPR058245">
    <property type="entry name" value="NreC/VraR/RcsB-like_REC"/>
</dbReference>
<dbReference type="AlphaFoldDB" id="A0A2T0SGD5"/>
<dbReference type="CDD" id="cd06170">
    <property type="entry name" value="LuxR_C_like"/>
    <property type="match status" value="1"/>
</dbReference>
<evidence type="ECO:0000313" key="9">
    <source>
        <dbReference type="Proteomes" id="UP000239494"/>
    </source>
</evidence>
<dbReference type="PRINTS" id="PR00038">
    <property type="entry name" value="HTHLUXR"/>
</dbReference>
<reference evidence="8 9" key="1">
    <citation type="submission" date="2018-03" db="EMBL/GenBank/DDBJ databases">
        <title>Genomic Encyclopedia of Archaeal and Bacterial Type Strains, Phase II (KMG-II): from individual species to whole genera.</title>
        <authorList>
            <person name="Goeker M."/>
        </authorList>
    </citation>
    <scope>NUCLEOTIDE SEQUENCE [LARGE SCALE GENOMIC DNA]</scope>
    <source>
        <strain evidence="8 9">DSM 44720</strain>
    </source>
</reference>
<dbReference type="PROSITE" id="PS50043">
    <property type="entry name" value="HTH_LUXR_2"/>
    <property type="match status" value="1"/>
</dbReference>
<dbReference type="SUPFAM" id="SSF52172">
    <property type="entry name" value="CheY-like"/>
    <property type="match status" value="1"/>
</dbReference>
<dbReference type="GO" id="GO:0006355">
    <property type="term" value="P:regulation of DNA-templated transcription"/>
    <property type="evidence" value="ECO:0007669"/>
    <property type="project" value="InterPro"/>
</dbReference>
<dbReference type="Proteomes" id="UP000239494">
    <property type="component" value="Unassembled WGS sequence"/>
</dbReference>
<dbReference type="RefSeq" id="WP_106196365.1">
    <property type="nucleotide sequence ID" value="NZ_PVTF01000021.1"/>
</dbReference>
<evidence type="ECO:0000259" key="7">
    <source>
        <dbReference type="PROSITE" id="PS50110"/>
    </source>
</evidence>
<dbReference type="InterPro" id="IPR039420">
    <property type="entry name" value="WalR-like"/>
</dbReference>
<evidence type="ECO:0000256" key="3">
    <source>
        <dbReference type="ARBA" id="ARBA00023125"/>
    </source>
</evidence>
<keyword evidence="1 5" id="KW-0597">Phosphoprotein</keyword>
<dbReference type="EMBL" id="PVTF01000021">
    <property type="protein sequence ID" value="PRY32465.1"/>
    <property type="molecule type" value="Genomic_DNA"/>
</dbReference>
<dbReference type="GO" id="GO:0000160">
    <property type="term" value="P:phosphorelay signal transduction system"/>
    <property type="evidence" value="ECO:0007669"/>
    <property type="project" value="InterPro"/>
</dbReference>
<proteinExistence type="predicted"/>
<dbReference type="GO" id="GO:0003677">
    <property type="term" value="F:DNA binding"/>
    <property type="evidence" value="ECO:0007669"/>
    <property type="project" value="UniProtKB-KW"/>
</dbReference>
<dbReference type="PANTHER" id="PTHR43214:SF24">
    <property type="entry name" value="TRANSCRIPTIONAL REGULATORY PROTEIN NARL-RELATED"/>
    <property type="match status" value="1"/>
</dbReference>
<dbReference type="SMART" id="SM00448">
    <property type="entry name" value="REC"/>
    <property type="match status" value="1"/>
</dbReference>
<evidence type="ECO:0000256" key="2">
    <source>
        <dbReference type="ARBA" id="ARBA00023015"/>
    </source>
</evidence>
<dbReference type="InterPro" id="IPR001789">
    <property type="entry name" value="Sig_transdc_resp-reg_receiver"/>
</dbReference>
<protein>
    <submittedName>
        <fullName evidence="8">LuxR family two component transcriptional regulator</fullName>
    </submittedName>
</protein>
<evidence type="ECO:0000256" key="5">
    <source>
        <dbReference type="PROSITE-ProRule" id="PRU00169"/>
    </source>
</evidence>
<keyword evidence="9" id="KW-1185">Reference proteome</keyword>
<dbReference type="CDD" id="cd17535">
    <property type="entry name" value="REC_NarL-like"/>
    <property type="match status" value="1"/>
</dbReference>
<dbReference type="Pfam" id="PF00072">
    <property type="entry name" value="Response_reg"/>
    <property type="match status" value="1"/>
</dbReference>
<dbReference type="InterPro" id="IPR011006">
    <property type="entry name" value="CheY-like_superfamily"/>
</dbReference>
<dbReference type="InterPro" id="IPR016032">
    <property type="entry name" value="Sig_transdc_resp-reg_C-effctor"/>
</dbReference>
<dbReference type="SUPFAM" id="SSF46894">
    <property type="entry name" value="C-terminal effector domain of the bipartite response regulators"/>
    <property type="match status" value="1"/>
</dbReference>
<sequence>MIRVLIADDEELMRVGLRTMLEADDDISVVAEARNGDEAVAEARRHRPTVVLMDIRMPQSDGLTATKALAALAEPPKVIVLTTFDLDEYVHAALRAGAVGFLLKDTPPRDLIKAVHVVADGQAMLSPSVTRNLISAFVERDSPVGDDARNRLKALTDREREVLALVGRGLSNTEIGEQLHNSQATVKAHMSRLLTKLDLSNRVQAAILAHDANLVEGG</sequence>
<dbReference type="PANTHER" id="PTHR43214">
    <property type="entry name" value="TWO-COMPONENT RESPONSE REGULATOR"/>
    <property type="match status" value="1"/>
</dbReference>
<organism evidence="8 9">
    <name type="scientific">Umezawaea tangerina</name>
    <dbReference type="NCBI Taxonomy" id="84725"/>
    <lineage>
        <taxon>Bacteria</taxon>
        <taxon>Bacillati</taxon>
        <taxon>Actinomycetota</taxon>
        <taxon>Actinomycetes</taxon>
        <taxon>Pseudonocardiales</taxon>
        <taxon>Pseudonocardiaceae</taxon>
        <taxon>Umezawaea</taxon>
    </lineage>
</organism>
<evidence type="ECO:0000256" key="1">
    <source>
        <dbReference type="ARBA" id="ARBA00022553"/>
    </source>
</evidence>
<evidence type="ECO:0000313" key="8">
    <source>
        <dbReference type="EMBL" id="PRY32465.1"/>
    </source>
</evidence>
<gene>
    <name evidence="8" type="ORF">CLV43_12159</name>
</gene>